<evidence type="ECO:0000313" key="13">
    <source>
        <dbReference type="EMBL" id="AND68623.1"/>
    </source>
</evidence>
<dbReference type="CDD" id="cd18584">
    <property type="entry name" value="ABC_6TM_AarD_CydD"/>
    <property type="match status" value="1"/>
</dbReference>
<dbReference type="PANTHER" id="PTHR24221">
    <property type="entry name" value="ATP-BINDING CASSETTE SUB-FAMILY B"/>
    <property type="match status" value="1"/>
</dbReference>
<dbReference type="InterPro" id="IPR011527">
    <property type="entry name" value="ABC1_TM_dom"/>
</dbReference>
<dbReference type="PANTHER" id="PTHR24221:SF590">
    <property type="entry name" value="COMPONENT LINKED WITH THE ASSEMBLY OF CYTOCHROME' TRANSPORT TRANSMEMBRANE ATP-BINDING PROTEIN ABC TRANSPORTER CYDD-RELATED"/>
    <property type="match status" value="1"/>
</dbReference>
<dbReference type="KEGG" id="dtx:ATSB10_11690"/>
<feature type="domain" description="ABC transmembrane type-1" evidence="12">
    <location>
        <begin position="28"/>
        <end position="309"/>
    </location>
</feature>
<dbReference type="GO" id="GO:0005886">
    <property type="term" value="C:plasma membrane"/>
    <property type="evidence" value="ECO:0007669"/>
    <property type="project" value="UniProtKB-SubCell"/>
</dbReference>
<dbReference type="GO" id="GO:0140359">
    <property type="term" value="F:ABC-type transporter activity"/>
    <property type="evidence" value="ECO:0007669"/>
    <property type="project" value="InterPro"/>
</dbReference>
<gene>
    <name evidence="13" type="ORF">ATSB10_11690</name>
</gene>
<feature type="transmembrane region" description="Helical" evidence="10">
    <location>
        <begin position="279"/>
        <end position="297"/>
    </location>
</feature>
<evidence type="ECO:0000256" key="1">
    <source>
        <dbReference type="ARBA" id="ARBA00004651"/>
    </source>
</evidence>
<feature type="domain" description="ABC transporter" evidence="11">
    <location>
        <begin position="342"/>
        <end position="576"/>
    </location>
</feature>
<dbReference type="SUPFAM" id="SSF52540">
    <property type="entry name" value="P-loop containing nucleoside triphosphate hydrolases"/>
    <property type="match status" value="1"/>
</dbReference>
<keyword evidence="7" id="KW-0067">ATP-binding</keyword>
<dbReference type="Pfam" id="PF00005">
    <property type="entry name" value="ABC_tran"/>
    <property type="match status" value="1"/>
</dbReference>
<evidence type="ECO:0000313" key="14">
    <source>
        <dbReference type="Proteomes" id="UP000077255"/>
    </source>
</evidence>
<keyword evidence="5 10" id="KW-0812">Transmembrane</keyword>
<evidence type="ECO:0000256" key="8">
    <source>
        <dbReference type="ARBA" id="ARBA00022989"/>
    </source>
</evidence>
<dbReference type="PROSITE" id="PS50893">
    <property type="entry name" value="ABC_TRANSPORTER_2"/>
    <property type="match status" value="1"/>
</dbReference>
<dbReference type="InterPro" id="IPR003593">
    <property type="entry name" value="AAA+_ATPase"/>
</dbReference>
<feature type="transmembrane region" description="Helical" evidence="10">
    <location>
        <begin position="141"/>
        <end position="159"/>
    </location>
</feature>
<dbReference type="InterPro" id="IPR003439">
    <property type="entry name" value="ABC_transporter-like_ATP-bd"/>
</dbReference>
<dbReference type="NCBIfam" id="TIGR02857">
    <property type="entry name" value="CydD"/>
    <property type="match status" value="1"/>
</dbReference>
<dbReference type="SMART" id="SM00382">
    <property type="entry name" value="AAA"/>
    <property type="match status" value="1"/>
</dbReference>
<evidence type="ECO:0000259" key="11">
    <source>
        <dbReference type="PROSITE" id="PS50893"/>
    </source>
</evidence>
<feature type="transmembrane region" description="Helical" evidence="10">
    <location>
        <begin position="246"/>
        <end position="273"/>
    </location>
</feature>
<keyword evidence="2" id="KW-0813">Transport</keyword>
<dbReference type="GO" id="GO:0005524">
    <property type="term" value="F:ATP binding"/>
    <property type="evidence" value="ECO:0007669"/>
    <property type="project" value="UniProtKB-KW"/>
</dbReference>
<evidence type="ECO:0000256" key="5">
    <source>
        <dbReference type="ARBA" id="ARBA00022692"/>
    </source>
</evidence>
<evidence type="ECO:0000256" key="4">
    <source>
        <dbReference type="ARBA" id="ARBA00022519"/>
    </source>
</evidence>
<sequence>MSAASDLPRPEVWLKSFRSRVRAPLRQATALGLVNGLLLVAQAWLAAWAINAGVMHRAPLARLWPALAVLPVVFALRFALARAAERVAFRAGAIVRRTLRADLLDHLQRLGPAWLQRQARGDLVTRVVGGVEAMEGYYARYLPTMGMTALLPLAILVAVFPADWISALVMLVSAPLIPFFMWMIGKGTEELNQKQWRVLAFLGARFLDTLQGLTTLKLFGASRREAAVVAQVSDDYRRSTMQVLRVAFLSSVVLEFLATVSIAVVAVLVGFRLMWGELAFLPGLFALLLAPEFFGPLRNMGTVYHLRMEAIGAAERMVQVFAEPVPERRPGTGAAPSAAPSLSFEATGFAYPDGTVALDGCRFTAPAGQVTAIVGASGAGKSTVLHLLLGFIGCTDGRITVGDVDLAEIAETDWLARVGWVPQRAHLFEGSVADNLRLARPDADDARLREAARAAGAEAFIDALPQGFDTPLGERGANLSGGQVQRLALARAFLKDAPVLLLDEPTAHLDTHSQRAVIEAIERLARGRTVLLVTHRLHALALADHVVLLDDGRVVEQGPPESLRAADGPFARLLAAAAVSA</sequence>
<keyword evidence="3" id="KW-1003">Cell membrane</keyword>
<reference evidence="13 14" key="1">
    <citation type="submission" date="2016-02" db="EMBL/GenBank/DDBJ databases">
        <title>Complete genome sequencing and analysis of ATSB10, Dyella thiooxydans isolated from rhizosphere soil of sunflower (Helianthus annuus L.).</title>
        <authorList>
            <person name="Lee Y."/>
            <person name="Hwangbo K."/>
            <person name="Chung H."/>
            <person name="Yoo J."/>
            <person name="Kim K.Y."/>
            <person name="Sa T.M."/>
            <person name="Um Y."/>
            <person name="Madhaiyan M."/>
        </authorList>
    </citation>
    <scope>NUCLEOTIDE SEQUENCE [LARGE SCALE GENOMIC DNA]</scope>
    <source>
        <strain evidence="13 14">ATSB10</strain>
    </source>
</reference>
<dbReference type="SUPFAM" id="SSF90123">
    <property type="entry name" value="ABC transporter transmembrane region"/>
    <property type="match status" value="1"/>
</dbReference>
<dbReference type="InterPro" id="IPR036640">
    <property type="entry name" value="ABC1_TM_sf"/>
</dbReference>
<dbReference type="Proteomes" id="UP000077255">
    <property type="component" value="Chromosome"/>
</dbReference>
<evidence type="ECO:0000259" key="12">
    <source>
        <dbReference type="PROSITE" id="PS50929"/>
    </source>
</evidence>
<keyword evidence="4" id="KW-0997">Cell inner membrane</keyword>
<dbReference type="FunFam" id="3.40.50.300:FF:001001">
    <property type="entry name" value="Multidrug ABC transporter ATP-binding protein"/>
    <property type="match status" value="1"/>
</dbReference>
<evidence type="ECO:0000256" key="10">
    <source>
        <dbReference type="SAM" id="Phobius"/>
    </source>
</evidence>
<dbReference type="GO" id="GO:0016887">
    <property type="term" value="F:ATP hydrolysis activity"/>
    <property type="evidence" value="ECO:0007669"/>
    <property type="project" value="InterPro"/>
</dbReference>
<dbReference type="STRING" id="445710.ATSB10_11690"/>
<dbReference type="GO" id="GO:0042883">
    <property type="term" value="P:cysteine transport"/>
    <property type="evidence" value="ECO:0007669"/>
    <property type="project" value="InterPro"/>
</dbReference>
<feature type="transmembrane region" description="Helical" evidence="10">
    <location>
        <begin position="62"/>
        <end position="80"/>
    </location>
</feature>
<dbReference type="InterPro" id="IPR027417">
    <property type="entry name" value="P-loop_NTPase"/>
</dbReference>
<dbReference type="Gene3D" id="3.40.50.300">
    <property type="entry name" value="P-loop containing nucleotide triphosphate hydrolases"/>
    <property type="match status" value="1"/>
</dbReference>
<protein>
    <recommendedName>
        <fullName evidence="15">ABC transporter ATP-binding protein</fullName>
    </recommendedName>
</protein>
<dbReference type="InterPro" id="IPR039421">
    <property type="entry name" value="Type_1_exporter"/>
</dbReference>
<feature type="transmembrane region" description="Helical" evidence="10">
    <location>
        <begin position="28"/>
        <end position="50"/>
    </location>
</feature>
<evidence type="ECO:0000256" key="6">
    <source>
        <dbReference type="ARBA" id="ARBA00022741"/>
    </source>
</evidence>
<dbReference type="EMBL" id="CP014841">
    <property type="protein sequence ID" value="AND68623.1"/>
    <property type="molecule type" value="Genomic_DNA"/>
</dbReference>
<evidence type="ECO:0000256" key="2">
    <source>
        <dbReference type="ARBA" id="ARBA00022448"/>
    </source>
</evidence>
<evidence type="ECO:0008006" key="15">
    <source>
        <dbReference type="Google" id="ProtNLM"/>
    </source>
</evidence>
<dbReference type="Pfam" id="PF00664">
    <property type="entry name" value="ABC_membrane"/>
    <property type="match status" value="1"/>
</dbReference>
<dbReference type="Gene3D" id="1.20.1560.10">
    <property type="entry name" value="ABC transporter type 1, transmembrane domain"/>
    <property type="match status" value="1"/>
</dbReference>
<name>A0A160MZ24_9GAMM</name>
<feature type="transmembrane region" description="Helical" evidence="10">
    <location>
        <begin position="165"/>
        <end position="184"/>
    </location>
</feature>
<keyword evidence="9 10" id="KW-0472">Membrane</keyword>
<evidence type="ECO:0000256" key="3">
    <source>
        <dbReference type="ARBA" id="ARBA00022475"/>
    </source>
</evidence>
<dbReference type="PATRIC" id="fig|445710.3.peg.1164"/>
<evidence type="ECO:0000256" key="7">
    <source>
        <dbReference type="ARBA" id="ARBA00022840"/>
    </source>
</evidence>
<keyword evidence="14" id="KW-1185">Reference proteome</keyword>
<comment type="subcellular location">
    <subcellularLocation>
        <location evidence="1">Cell membrane</location>
        <topology evidence="1">Multi-pass membrane protein</topology>
    </subcellularLocation>
</comment>
<dbReference type="InterPro" id="IPR014216">
    <property type="entry name" value="ABC_transptr_CydD"/>
</dbReference>
<dbReference type="PROSITE" id="PS50929">
    <property type="entry name" value="ABC_TM1F"/>
    <property type="match status" value="1"/>
</dbReference>
<dbReference type="RefSeq" id="WP_205631099.1">
    <property type="nucleotide sequence ID" value="NZ_CP014841.1"/>
</dbReference>
<proteinExistence type="predicted"/>
<keyword evidence="8 10" id="KW-1133">Transmembrane helix</keyword>
<organism evidence="13 14">
    <name type="scientific">Dyella thiooxydans</name>
    <dbReference type="NCBI Taxonomy" id="445710"/>
    <lineage>
        <taxon>Bacteria</taxon>
        <taxon>Pseudomonadati</taxon>
        <taxon>Pseudomonadota</taxon>
        <taxon>Gammaproteobacteria</taxon>
        <taxon>Lysobacterales</taxon>
        <taxon>Rhodanobacteraceae</taxon>
        <taxon>Dyella</taxon>
    </lineage>
</organism>
<dbReference type="AlphaFoldDB" id="A0A160MZ24"/>
<accession>A0A160MZ24</accession>
<evidence type="ECO:0000256" key="9">
    <source>
        <dbReference type="ARBA" id="ARBA00023136"/>
    </source>
</evidence>
<keyword evidence="6" id="KW-0547">Nucleotide-binding</keyword>